<keyword evidence="2" id="KW-1185">Reference proteome</keyword>
<reference evidence="1 2" key="1">
    <citation type="submission" date="2024-07" db="EMBL/GenBank/DDBJ databases">
        <title>Molecular mechanisms and environmental adaptations of flagellar loss and biofilm growth of Rhodanobacter under environmental stress.</title>
        <authorList>
            <person name="Chen M."/>
        </authorList>
    </citation>
    <scope>NUCLEOTIDE SEQUENCE [LARGE SCALE GENOMIC DNA]</scope>
    <source>
        <strain evidence="1 2">RS22</strain>
    </source>
</reference>
<proteinExistence type="predicted"/>
<gene>
    <name evidence="1" type="ORF">AB7878_07680</name>
</gene>
<protein>
    <submittedName>
        <fullName evidence="1">Uncharacterized protein</fullName>
    </submittedName>
</protein>
<sequence length="42" mass="4679">MPILSMHSVMAALPDDRFGTPREDGNDNPDCVRFDLAWLGDC</sequence>
<dbReference type="Proteomes" id="UP001562159">
    <property type="component" value="Unassembled WGS sequence"/>
</dbReference>
<evidence type="ECO:0000313" key="1">
    <source>
        <dbReference type="EMBL" id="MEY2182295.1"/>
    </source>
</evidence>
<organism evidence="1 2">
    <name type="scientific">Rhodanobacter humi</name>
    <dbReference type="NCBI Taxonomy" id="1888173"/>
    <lineage>
        <taxon>Bacteria</taxon>
        <taxon>Pseudomonadati</taxon>
        <taxon>Pseudomonadota</taxon>
        <taxon>Gammaproteobacteria</taxon>
        <taxon>Lysobacterales</taxon>
        <taxon>Rhodanobacteraceae</taxon>
        <taxon>Rhodanobacter</taxon>
    </lineage>
</organism>
<accession>A0ABV4AQ37</accession>
<comment type="caution">
    <text evidence="1">The sequence shown here is derived from an EMBL/GenBank/DDBJ whole genome shotgun (WGS) entry which is preliminary data.</text>
</comment>
<dbReference type="EMBL" id="JBGBPY010000001">
    <property type="protein sequence ID" value="MEY2182295.1"/>
    <property type="molecule type" value="Genomic_DNA"/>
</dbReference>
<name>A0ABV4AQ37_9GAMM</name>
<evidence type="ECO:0000313" key="2">
    <source>
        <dbReference type="Proteomes" id="UP001562159"/>
    </source>
</evidence>